<evidence type="ECO:0000313" key="10">
    <source>
        <dbReference type="EMBL" id="QHX41532.1"/>
    </source>
</evidence>
<feature type="domain" description="Peptidase M13 N-terminal" evidence="9">
    <location>
        <begin position="109"/>
        <end position="495"/>
    </location>
</feature>
<dbReference type="Pfam" id="PF01431">
    <property type="entry name" value="Peptidase_M13"/>
    <property type="match status" value="1"/>
</dbReference>
<organism evidence="10">
    <name type="scientific">Octopus vulgaris</name>
    <name type="common">Common octopus</name>
    <dbReference type="NCBI Taxonomy" id="6645"/>
    <lineage>
        <taxon>Eukaryota</taxon>
        <taxon>Metazoa</taxon>
        <taxon>Spiralia</taxon>
        <taxon>Lophotrochozoa</taxon>
        <taxon>Mollusca</taxon>
        <taxon>Cephalopoda</taxon>
        <taxon>Coleoidea</taxon>
        <taxon>Octopodiformes</taxon>
        <taxon>Octopoda</taxon>
        <taxon>Incirrata</taxon>
        <taxon>Octopodidae</taxon>
        <taxon>Octopus</taxon>
    </lineage>
</organism>
<dbReference type="SUPFAM" id="SSF55486">
    <property type="entry name" value="Metalloproteases ('zincins'), catalytic domain"/>
    <property type="match status" value="1"/>
</dbReference>
<evidence type="ECO:0000259" key="9">
    <source>
        <dbReference type="Pfam" id="PF05649"/>
    </source>
</evidence>
<sequence length="760" mass="88242">MEKIRCEEMNENSASCKLPINTELKIIEDPVFVQVHVAADRKDIGRNWTHREKWLLSICIFVVVVLVAFVTVTFVFKEIYNGDEEICLTTDCIKTAAELLEDIDFSVDPCDDFYQYTCGNWERRNIIPEDMAAIGNIERQHRKLQIIIKRILETPPNQFDGNATTKAKTLYKSCMNMSQIQYIGDKPFHHILRSFGGWPVITDQWDAEKFSIESTLAKLYKEFHISVILNFNVSPDDKNSSTNIIHLDQAHLGMPSRDYYLDPNDIQYVDAYENFMVSVSELLGADRNFSGKELREVIQFETELANITNSIEDRVDMESLYTKISIAELNQMAPEFDWLKYFRSIISPDVQESEQLVTIAPNYLRNMSQLLSRTHKRIIANYIFWIMTKELCPHLTHEYRLLDYRYRKVLEGIRKEKTLWESCVSFINTEIGHAVGALFVSEHFKKENKDIALEMIQNIRNAFNKLLDDNTWMDEETRKFAKEKANAMIGMIGYPEFILKKSKLDKFYEMLEVDPDSYFRSVHQIKRYKSHNQIKELREPVDREKWLQDPAVINAYYNPNTNDIVFPAGILQPVFYSNSYPKSLNYGGIGIVIGHEITHGFDNRGRKFDKTGNLKQWWKNETIEAFNKKAQCMIDQYSSFVLKQAGLKIRGINTLGENIADNGGLKQAYQAYQQWVADHGAEPPLPGLNLTHEQLFFVNYARIWCGKMRDEEALNQIRTEVHSPGPIRVKGPLSNSVEFSKVYNCPLGSNMNPEHKCQVW</sequence>
<dbReference type="GO" id="GO:0046872">
    <property type="term" value="F:metal ion binding"/>
    <property type="evidence" value="ECO:0007669"/>
    <property type="project" value="UniProtKB-KW"/>
</dbReference>
<comment type="cofactor">
    <cofactor evidence="1">
        <name>Zn(2+)</name>
        <dbReference type="ChEBI" id="CHEBI:29105"/>
    </cofactor>
</comment>
<dbReference type="Gene3D" id="3.40.390.10">
    <property type="entry name" value="Collagenase (Catalytic Domain)"/>
    <property type="match status" value="1"/>
</dbReference>
<evidence type="ECO:0000256" key="6">
    <source>
        <dbReference type="ARBA" id="ARBA00023049"/>
    </source>
</evidence>
<dbReference type="InterPro" id="IPR008753">
    <property type="entry name" value="Peptidase_M13_N"/>
</dbReference>
<feature type="domain" description="Peptidase M13 C-terminal" evidence="8">
    <location>
        <begin position="554"/>
        <end position="759"/>
    </location>
</feature>
<dbReference type="Pfam" id="PF05649">
    <property type="entry name" value="Peptidase_M13_N"/>
    <property type="match status" value="1"/>
</dbReference>
<keyword evidence="7" id="KW-0472">Membrane</keyword>
<evidence type="ECO:0000259" key="8">
    <source>
        <dbReference type="Pfam" id="PF01431"/>
    </source>
</evidence>
<dbReference type="Gene3D" id="1.10.1380.10">
    <property type="entry name" value="Neutral endopeptidase , domain2"/>
    <property type="match status" value="1"/>
</dbReference>
<reference evidence="10" key="1">
    <citation type="submission" date="2019-06" db="EMBL/GenBank/DDBJ databases">
        <title>Sensory nociceptive neurons and pathways in the arm of the cephalopod Octopus vulgaris.</title>
        <authorList>
            <person name="Imperadore P."/>
            <person name="Di Cristina G."/>
            <person name="Fiorito G."/>
        </authorList>
    </citation>
    <scope>NUCLEOTIDE SEQUENCE</scope>
</reference>
<evidence type="ECO:0000256" key="3">
    <source>
        <dbReference type="ARBA" id="ARBA00022723"/>
    </source>
</evidence>
<dbReference type="InterPro" id="IPR000718">
    <property type="entry name" value="Peptidase_M13"/>
</dbReference>
<dbReference type="EMBL" id="MN081825">
    <property type="protein sequence ID" value="QHX41532.1"/>
    <property type="molecule type" value="mRNA"/>
</dbReference>
<dbReference type="GO" id="GO:0005886">
    <property type="term" value="C:plasma membrane"/>
    <property type="evidence" value="ECO:0007669"/>
    <property type="project" value="TreeGrafter"/>
</dbReference>
<keyword evidence="6" id="KW-0482">Metalloprotease</keyword>
<protein>
    <submittedName>
        <fullName evidence="10">Neprilysin-like</fullName>
    </submittedName>
</protein>
<evidence type="ECO:0000256" key="1">
    <source>
        <dbReference type="ARBA" id="ARBA00001947"/>
    </source>
</evidence>
<dbReference type="AlphaFoldDB" id="A0A6C0PN54"/>
<dbReference type="GO" id="GO:0004222">
    <property type="term" value="F:metalloendopeptidase activity"/>
    <property type="evidence" value="ECO:0007669"/>
    <property type="project" value="InterPro"/>
</dbReference>
<evidence type="ECO:0000256" key="4">
    <source>
        <dbReference type="ARBA" id="ARBA00022801"/>
    </source>
</evidence>
<evidence type="ECO:0000256" key="2">
    <source>
        <dbReference type="ARBA" id="ARBA00022670"/>
    </source>
</evidence>
<dbReference type="InterPro" id="IPR018497">
    <property type="entry name" value="Peptidase_M13_C"/>
</dbReference>
<dbReference type="GO" id="GO:0016485">
    <property type="term" value="P:protein processing"/>
    <property type="evidence" value="ECO:0007669"/>
    <property type="project" value="TreeGrafter"/>
</dbReference>
<dbReference type="PANTHER" id="PTHR11733">
    <property type="entry name" value="ZINC METALLOPROTEASE FAMILY M13 NEPRILYSIN-RELATED"/>
    <property type="match status" value="1"/>
</dbReference>
<dbReference type="PROSITE" id="PS51885">
    <property type="entry name" value="NEPRILYSIN"/>
    <property type="match status" value="1"/>
</dbReference>
<keyword evidence="7" id="KW-1133">Transmembrane helix</keyword>
<keyword evidence="7" id="KW-0812">Transmembrane</keyword>
<keyword evidence="5" id="KW-0862">Zinc</keyword>
<dbReference type="PANTHER" id="PTHR11733:SF241">
    <property type="entry name" value="GH26575P-RELATED"/>
    <property type="match status" value="1"/>
</dbReference>
<accession>A0A6C0PN54</accession>
<feature type="transmembrane region" description="Helical" evidence="7">
    <location>
        <begin position="54"/>
        <end position="76"/>
    </location>
</feature>
<proteinExistence type="evidence at transcript level"/>
<keyword evidence="2" id="KW-0645">Protease</keyword>
<evidence type="ECO:0000256" key="7">
    <source>
        <dbReference type="SAM" id="Phobius"/>
    </source>
</evidence>
<keyword evidence="3" id="KW-0479">Metal-binding</keyword>
<name>A0A6C0PN54_OCTVU</name>
<dbReference type="PRINTS" id="PR00786">
    <property type="entry name" value="NEPRILYSIN"/>
</dbReference>
<dbReference type="InterPro" id="IPR042089">
    <property type="entry name" value="Peptidase_M13_dom_2"/>
</dbReference>
<dbReference type="InterPro" id="IPR024079">
    <property type="entry name" value="MetalloPept_cat_dom_sf"/>
</dbReference>
<evidence type="ECO:0000256" key="5">
    <source>
        <dbReference type="ARBA" id="ARBA00022833"/>
    </source>
</evidence>
<dbReference type="CDD" id="cd08662">
    <property type="entry name" value="M13"/>
    <property type="match status" value="1"/>
</dbReference>
<keyword evidence="4" id="KW-0378">Hydrolase</keyword>